<comment type="caution">
    <text evidence="3">Lacks conserved residue(s) required for the propagation of feature annotation.</text>
</comment>
<reference evidence="4" key="1">
    <citation type="submission" date="2015-12" db="EMBL/GenBank/DDBJ databases">
        <title>Update maize B73 reference genome by single molecule sequencing technologies.</title>
        <authorList>
            <consortium name="Maize Genome Sequencing Project"/>
            <person name="Ware D."/>
        </authorList>
    </citation>
    <scope>NUCLEOTIDE SEQUENCE [LARGE SCALE GENOMIC DNA]</scope>
    <source>
        <tissue evidence="4">Seedling</tissue>
    </source>
</reference>
<comment type="similarity">
    <text evidence="3">Belongs to the GRAS family.</text>
</comment>
<dbReference type="Pfam" id="PF03514">
    <property type="entry name" value="GRAS"/>
    <property type="match status" value="1"/>
</dbReference>
<dbReference type="PANTHER" id="PTHR31636">
    <property type="entry name" value="OSJNBA0084A10.13 PROTEIN-RELATED"/>
    <property type="match status" value="1"/>
</dbReference>
<feature type="region of interest" description="SAW" evidence="3">
    <location>
        <begin position="250"/>
        <end position="284"/>
    </location>
</feature>
<accession>A0A1D6KEM4</accession>
<dbReference type="PaxDb" id="4577-GRMZM2G348780_P01"/>
<dbReference type="EMBL" id="CM007647">
    <property type="protein sequence ID" value="ONM01596.1"/>
    <property type="molecule type" value="Genomic_DNA"/>
</dbReference>
<evidence type="ECO:0000256" key="3">
    <source>
        <dbReference type="PROSITE-ProRule" id="PRU01191"/>
    </source>
</evidence>
<name>A0A1D6KEM4_MAIZE</name>
<dbReference type="PROSITE" id="PS50985">
    <property type="entry name" value="GRAS"/>
    <property type="match status" value="1"/>
</dbReference>
<keyword evidence="2" id="KW-0804">Transcription</keyword>
<protein>
    <submittedName>
        <fullName evidence="4">Uncharacterized protein</fullName>
    </submittedName>
</protein>
<evidence type="ECO:0000256" key="1">
    <source>
        <dbReference type="ARBA" id="ARBA00023015"/>
    </source>
</evidence>
<keyword evidence="1" id="KW-0805">Transcription regulation</keyword>
<dbReference type="ExpressionAtlas" id="A0A1D6KEM4">
    <property type="expression patterns" value="baseline and differential"/>
</dbReference>
<evidence type="ECO:0000313" key="4">
    <source>
        <dbReference type="EMBL" id="ONM01596.1"/>
    </source>
</evidence>
<evidence type="ECO:0000256" key="2">
    <source>
        <dbReference type="ARBA" id="ARBA00023163"/>
    </source>
</evidence>
<dbReference type="InterPro" id="IPR005202">
    <property type="entry name" value="TF_GRAS"/>
</dbReference>
<dbReference type="eggNOG" id="ENOG502QSQ6">
    <property type="taxonomic scope" value="Eukaryota"/>
</dbReference>
<dbReference type="InParanoid" id="A0A1D6KEM4"/>
<sequence length="284" mass="32113">MDGGELRASRIWGATGVAAEFRRSYGGSAGRRYSGPLLDRRSAHWGYNPAIVFCCPDESYCPAALPFMSMATTPEEFFIKDLMEQPPLSPPVFLELPHKPNASNEDRHQVPNNDMTLPYISRMLMEDDDNELGDHPALLQVQQSFAKILSSPPLVGTNTNNSEGTNDFLHEACSPRDTVLSNIRKMRPDVFIQSVVNQSYGSSFLSRFREILFYCTAMFDMLDATLPRESESRLVFEKLVLGCYVFNGISCEGSDLVLRPKKYRQWQARNERAGLFWMATKTRS</sequence>
<organism evidence="4">
    <name type="scientific">Zea mays</name>
    <name type="common">Maize</name>
    <dbReference type="NCBI Taxonomy" id="4577"/>
    <lineage>
        <taxon>Eukaryota</taxon>
        <taxon>Viridiplantae</taxon>
        <taxon>Streptophyta</taxon>
        <taxon>Embryophyta</taxon>
        <taxon>Tracheophyta</taxon>
        <taxon>Spermatophyta</taxon>
        <taxon>Magnoliopsida</taxon>
        <taxon>Liliopsida</taxon>
        <taxon>Poales</taxon>
        <taxon>Poaceae</taxon>
        <taxon>PACMAD clade</taxon>
        <taxon>Panicoideae</taxon>
        <taxon>Andropogonodae</taxon>
        <taxon>Andropogoneae</taxon>
        <taxon>Tripsacinae</taxon>
        <taxon>Zea</taxon>
    </lineage>
</organism>
<gene>
    <name evidence="4" type="ORF">ZEAMMB73_Zm00001d030838</name>
</gene>
<proteinExistence type="inferred from homology"/>